<dbReference type="PROSITE" id="PS50940">
    <property type="entry name" value="CHIT_BIND_II"/>
    <property type="match status" value="1"/>
</dbReference>
<proteinExistence type="predicted"/>
<protein>
    <recommendedName>
        <fullName evidence="2">Chitin-binding type-2 domain-containing protein</fullName>
    </recommendedName>
</protein>
<accession>A0A1I8MX20</accession>
<gene>
    <name evidence="3" type="primary">101898572</name>
</gene>
<reference evidence="3" key="1">
    <citation type="submission" date="2020-05" db="UniProtKB">
        <authorList>
            <consortium name="EnsemblMetazoa"/>
        </authorList>
    </citation>
    <scope>IDENTIFICATION</scope>
    <source>
        <strain evidence="3">Aabys</strain>
    </source>
</reference>
<dbReference type="AlphaFoldDB" id="A0A1I8MX20"/>
<dbReference type="eggNOG" id="KOG2806">
    <property type="taxonomic scope" value="Eukaryota"/>
</dbReference>
<dbReference type="EnsemblMetazoa" id="MDOA009303-RA">
    <property type="protein sequence ID" value="MDOA009303-PA"/>
    <property type="gene ID" value="MDOA009303"/>
</dbReference>
<feature type="signal peptide" evidence="1">
    <location>
        <begin position="1"/>
        <end position="19"/>
    </location>
</feature>
<evidence type="ECO:0000313" key="3">
    <source>
        <dbReference type="EnsemblMetazoa" id="MDOA009303-PA"/>
    </source>
</evidence>
<keyword evidence="1" id="KW-0732">Signal</keyword>
<dbReference type="GO" id="GO:0005576">
    <property type="term" value="C:extracellular region"/>
    <property type="evidence" value="ECO:0007669"/>
    <property type="project" value="InterPro"/>
</dbReference>
<feature type="chain" id="PRO_5044560959" description="Chitin-binding type-2 domain-containing protein" evidence="1">
    <location>
        <begin position="20"/>
        <end position="243"/>
    </location>
</feature>
<organism evidence="3">
    <name type="scientific">Musca domestica</name>
    <name type="common">House fly</name>
    <dbReference type="NCBI Taxonomy" id="7370"/>
    <lineage>
        <taxon>Eukaryota</taxon>
        <taxon>Metazoa</taxon>
        <taxon>Ecdysozoa</taxon>
        <taxon>Arthropoda</taxon>
        <taxon>Hexapoda</taxon>
        <taxon>Insecta</taxon>
        <taxon>Pterygota</taxon>
        <taxon>Neoptera</taxon>
        <taxon>Endopterygota</taxon>
        <taxon>Diptera</taxon>
        <taxon>Brachycera</taxon>
        <taxon>Muscomorpha</taxon>
        <taxon>Muscoidea</taxon>
        <taxon>Muscidae</taxon>
        <taxon>Musca</taxon>
    </lineage>
</organism>
<feature type="domain" description="Chitin-binding type-2" evidence="2">
    <location>
        <begin position="29"/>
        <end position="64"/>
    </location>
</feature>
<dbReference type="SMART" id="SM00494">
    <property type="entry name" value="ChtBD2"/>
    <property type="match status" value="2"/>
</dbReference>
<dbReference type="VEuPathDB" id="VectorBase:MDOA009303"/>
<dbReference type="Pfam" id="PF01607">
    <property type="entry name" value="CBM_14"/>
    <property type="match status" value="2"/>
</dbReference>
<dbReference type="SUPFAM" id="SSF57625">
    <property type="entry name" value="Invertebrate chitin-binding proteins"/>
    <property type="match status" value="2"/>
</dbReference>
<evidence type="ECO:0000256" key="1">
    <source>
        <dbReference type="SAM" id="SignalP"/>
    </source>
</evidence>
<dbReference type="InterPro" id="IPR036508">
    <property type="entry name" value="Chitin-bd_dom_sf"/>
</dbReference>
<dbReference type="InterPro" id="IPR002557">
    <property type="entry name" value="Chitin-bd_dom"/>
</dbReference>
<name>A0A1I8MX20_MUSDO</name>
<sequence length="243" mass="26311">MRAISAIITLCLALSLASAAKLDQELYTRYLCSQHPNGFRTNVPGSCSEYYECRNGKTLHKTCPRFYDSKKQRCTDSSTGCQVIRSKATNCDGPCCGTSNGYALDSLKSQVYYRCYEDKIIKTLSCPEGQVYNLLKKKCTEPIRTKKYSYVGKRKSVKKQMAKKPVAVAVGPVPCTETTTPPPCTATTTTVTTTPCTATTTVTTTPCTATTTLPTTPCTATTTLPTTPCTTTTVTTKPCTTTT</sequence>
<evidence type="ECO:0000259" key="2">
    <source>
        <dbReference type="PROSITE" id="PS50940"/>
    </source>
</evidence>
<dbReference type="GO" id="GO:0008061">
    <property type="term" value="F:chitin binding"/>
    <property type="evidence" value="ECO:0007669"/>
    <property type="project" value="InterPro"/>
</dbReference>